<comment type="caution">
    <text evidence="4">The sequence shown here is derived from an EMBL/GenBank/DDBJ whole genome shotgun (WGS) entry which is preliminary data.</text>
</comment>
<reference evidence="4 5" key="1">
    <citation type="submission" date="2024-03" db="EMBL/GenBank/DDBJ databases">
        <title>Human intestinal bacterial collection.</title>
        <authorList>
            <person name="Pauvert C."/>
            <person name="Hitch T.C.A."/>
            <person name="Clavel T."/>
        </authorList>
    </citation>
    <scope>NUCLEOTIDE SEQUENCE [LARGE SCALE GENOMIC DNA]</scope>
    <source>
        <strain evidence="4 5">CLA-AA-H192</strain>
    </source>
</reference>
<evidence type="ECO:0000313" key="4">
    <source>
        <dbReference type="EMBL" id="MEQ2512088.1"/>
    </source>
</evidence>
<keyword evidence="2" id="KW-0443">Lipid metabolism</keyword>
<dbReference type="PROSITE" id="PS00061">
    <property type="entry name" value="ADH_SHORT"/>
    <property type="match status" value="1"/>
</dbReference>
<keyword evidence="2" id="KW-0753">Steroid metabolism</keyword>
<dbReference type="Gene3D" id="3.40.50.720">
    <property type="entry name" value="NAD(P)-binding Rossmann-like Domain"/>
    <property type="match status" value="1"/>
</dbReference>
<comment type="similarity">
    <text evidence="1">Belongs to the short-chain dehydrogenases/reductases (SDR) family.</text>
</comment>
<evidence type="ECO:0000256" key="1">
    <source>
        <dbReference type="ARBA" id="ARBA00006484"/>
    </source>
</evidence>
<dbReference type="InterPro" id="IPR057326">
    <property type="entry name" value="KR_dom"/>
</dbReference>
<keyword evidence="4" id="KW-0560">Oxidoreductase</keyword>
<protein>
    <submittedName>
        <fullName evidence="4">3-oxoacyl-ACP reductase family protein</fullName>
        <ecNumber evidence="4">1.1.1.-</ecNumber>
    </submittedName>
</protein>
<feature type="domain" description="Ketoreductase" evidence="3">
    <location>
        <begin position="2"/>
        <end position="182"/>
    </location>
</feature>
<evidence type="ECO:0000256" key="2">
    <source>
        <dbReference type="ARBA" id="ARBA00023221"/>
    </source>
</evidence>
<organism evidence="4 5">
    <name type="scientific">Faecousia intestinalis</name>
    <dbReference type="NCBI Taxonomy" id="3133167"/>
    <lineage>
        <taxon>Bacteria</taxon>
        <taxon>Bacillati</taxon>
        <taxon>Bacillota</taxon>
        <taxon>Clostridia</taxon>
        <taxon>Eubacteriales</taxon>
        <taxon>Oscillospiraceae</taxon>
        <taxon>Faecousia</taxon>
    </lineage>
</organism>
<dbReference type="PANTHER" id="PTHR42879:SF2">
    <property type="entry name" value="3-OXOACYL-[ACYL-CARRIER-PROTEIN] REDUCTASE FABG"/>
    <property type="match status" value="1"/>
</dbReference>
<dbReference type="PRINTS" id="PR00081">
    <property type="entry name" value="GDHRDH"/>
</dbReference>
<gene>
    <name evidence="4" type="ORF">WMO66_12680</name>
</gene>
<evidence type="ECO:0000313" key="5">
    <source>
        <dbReference type="Proteomes" id="UP001491552"/>
    </source>
</evidence>
<dbReference type="InterPro" id="IPR036291">
    <property type="entry name" value="NAD(P)-bd_dom_sf"/>
</dbReference>
<dbReference type="Pfam" id="PF13561">
    <property type="entry name" value="adh_short_C2"/>
    <property type="match status" value="1"/>
</dbReference>
<dbReference type="InterPro" id="IPR050259">
    <property type="entry name" value="SDR"/>
</dbReference>
<dbReference type="EMBL" id="JBBMFF010000259">
    <property type="protein sequence ID" value="MEQ2512088.1"/>
    <property type="molecule type" value="Genomic_DNA"/>
</dbReference>
<proteinExistence type="inferred from homology"/>
<keyword evidence="5" id="KW-1185">Reference proteome</keyword>
<accession>A0ABV1G9Y4</accession>
<evidence type="ECO:0000259" key="3">
    <source>
        <dbReference type="SMART" id="SM00822"/>
    </source>
</evidence>
<dbReference type="SMART" id="SM00822">
    <property type="entry name" value="PKS_KR"/>
    <property type="match status" value="1"/>
</dbReference>
<dbReference type="InterPro" id="IPR002347">
    <property type="entry name" value="SDR_fam"/>
</dbReference>
<dbReference type="InterPro" id="IPR020904">
    <property type="entry name" value="Sc_DH/Rdtase_CS"/>
</dbReference>
<dbReference type="NCBIfam" id="NF005559">
    <property type="entry name" value="PRK07231.1"/>
    <property type="match status" value="1"/>
</dbReference>
<dbReference type="PANTHER" id="PTHR42879">
    <property type="entry name" value="3-OXOACYL-(ACYL-CARRIER-PROTEIN) REDUCTASE"/>
    <property type="match status" value="1"/>
</dbReference>
<dbReference type="RefSeq" id="WP_349136791.1">
    <property type="nucleotide sequence ID" value="NZ_JBBMFF010000259.1"/>
</dbReference>
<sequence>MSIALVTGASRGIGRACALALAKRGYDVAVNYVSNEAAAQAVVAEIEALGVRSLAVRANTAELPEVKDMFRTVVREMGGLDVLVNNAGVVDDRYLMMLTEDSLTRSLDINIKGYFHCAQQAALKMFKKKSGVIVNISSVSSVLAIPGQSVYSATKGAVNALTATLAKELAPYGIRVNAVAPGFVETEMLDHIPQEQREGYLKSVPMGRFAKPEEVGDAVCTLCDPTLSYLTGQTLILDGGLSL</sequence>
<dbReference type="PRINTS" id="PR00080">
    <property type="entry name" value="SDRFAMILY"/>
</dbReference>
<dbReference type="Proteomes" id="UP001491552">
    <property type="component" value="Unassembled WGS sequence"/>
</dbReference>
<dbReference type="SUPFAM" id="SSF51735">
    <property type="entry name" value="NAD(P)-binding Rossmann-fold domains"/>
    <property type="match status" value="1"/>
</dbReference>
<dbReference type="EC" id="1.1.1.-" evidence="4"/>
<name>A0ABV1G9Y4_9FIRM</name>
<dbReference type="GO" id="GO:0016491">
    <property type="term" value="F:oxidoreductase activity"/>
    <property type="evidence" value="ECO:0007669"/>
    <property type="project" value="UniProtKB-KW"/>
</dbReference>